<keyword evidence="4" id="KW-1185">Reference proteome</keyword>
<dbReference type="RefSeq" id="WP_143749345.1">
    <property type="nucleotide sequence ID" value="NZ_FCOM02000041.1"/>
</dbReference>
<feature type="transmembrane region" description="Helical" evidence="2">
    <location>
        <begin position="95"/>
        <end position="118"/>
    </location>
</feature>
<keyword evidence="2" id="KW-0472">Membrane</keyword>
<name>A0A158KNX8_9BURK</name>
<dbReference type="Proteomes" id="UP000055019">
    <property type="component" value="Unassembled WGS sequence"/>
</dbReference>
<organism evidence="3 4">
    <name type="scientific">Caballeronia arvi</name>
    <dbReference type="NCBI Taxonomy" id="1777135"/>
    <lineage>
        <taxon>Bacteria</taxon>
        <taxon>Pseudomonadati</taxon>
        <taxon>Pseudomonadota</taxon>
        <taxon>Betaproteobacteria</taxon>
        <taxon>Burkholderiales</taxon>
        <taxon>Burkholderiaceae</taxon>
        <taxon>Caballeronia</taxon>
    </lineage>
</organism>
<feature type="transmembrane region" description="Helical" evidence="2">
    <location>
        <begin position="42"/>
        <end position="65"/>
    </location>
</feature>
<gene>
    <name evidence="3" type="ORF">AWB74_06221</name>
</gene>
<feature type="region of interest" description="Disordered" evidence="1">
    <location>
        <begin position="1"/>
        <end position="21"/>
    </location>
</feature>
<keyword evidence="2" id="KW-0812">Transmembrane</keyword>
<evidence type="ECO:0000313" key="3">
    <source>
        <dbReference type="EMBL" id="SAL82300.1"/>
    </source>
</evidence>
<protein>
    <submittedName>
        <fullName evidence="3">Uncharacterized protein</fullName>
    </submittedName>
</protein>
<dbReference type="AlphaFoldDB" id="A0A158KNX8"/>
<dbReference type="EMBL" id="FCOM02000041">
    <property type="protein sequence ID" value="SAL82300.1"/>
    <property type="molecule type" value="Genomic_DNA"/>
</dbReference>
<evidence type="ECO:0000256" key="2">
    <source>
        <dbReference type="SAM" id="Phobius"/>
    </source>
</evidence>
<sequence length="133" mass="14807">MGIPLSAGRKREFRASPSATQDAGARQRVPVCRRVVRAVKKVALVLLRALWVGSLDFLLSLLLLLARPARFVFKLGIIGLLLIVVMEGMNHWRDLHFCIIACGAIIVLLLTLGFYVSFIKCLTIQKKQNPLRG</sequence>
<proteinExistence type="predicted"/>
<comment type="caution">
    <text evidence="3">The sequence shown here is derived from an EMBL/GenBank/DDBJ whole genome shotgun (WGS) entry which is preliminary data.</text>
</comment>
<accession>A0A158KNX8</accession>
<keyword evidence="2" id="KW-1133">Transmembrane helix</keyword>
<evidence type="ECO:0000256" key="1">
    <source>
        <dbReference type="SAM" id="MobiDB-lite"/>
    </source>
</evidence>
<feature type="transmembrane region" description="Helical" evidence="2">
    <location>
        <begin position="71"/>
        <end position="88"/>
    </location>
</feature>
<evidence type="ECO:0000313" key="4">
    <source>
        <dbReference type="Proteomes" id="UP000055019"/>
    </source>
</evidence>
<reference evidence="3" key="1">
    <citation type="submission" date="2016-01" db="EMBL/GenBank/DDBJ databases">
        <authorList>
            <person name="Peeters C."/>
        </authorList>
    </citation>
    <scope>NUCLEOTIDE SEQUENCE [LARGE SCALE GENOMIC DNA]</scope>
    <source>
        <strain evidence="3">LMG 29317</strain>
    </source>
</reference>